<comment type="caution">
    <text evidence="1">The sequence shown here is derived from an EMBL/GenBank/DDBJ whole genome shotgun (WGS) entry which is preliminary data.</text>
</comment>
<name>A0A8S1LB66_PARPR</name>
<sequence length="80" mass="10190">MSFQFLKICFNNDLRRLRILKRFLFYKIQRNEFYRLEEIRNEMLNMKFEDKESVKQTAGTSSWVLYLKKRQQNKSNWQWW</sequence>
<organism evidence="1 2">
    <name type="scientific">Paramecium primaurelia</name>
    <dbReference type="NCBI Taxonomy" id="5886"/>
    <lineage>
        <taxon>Eukaryota</taxon>
        <taxon>Sar</taxon>
        <taxon>Alveolata</taxon>
        <taxon>Ciliophora</taxon>
        <taxon>Intramacronucleata</taxon>
        <taxon>Oligohymenophorea</taxon>
        <taxon>Peniculida</taxon>
        <taxon>Parameciidae</taxon>
        <taxon>Paramecium</taxon>
    </lineage>
</organism>
<dbReference type="EMBL" id="CAJJDM010000035">
    <property type="protein sequence ID" value="CAD8064299.1"/>
    <property type="molecule type" value="Genomic_DNA"/>
</dbReference>
<protein>
    <submittedName>
        <fullName evidence="1">Uncharacterized protein</fullName>
    </submittedName>
</protein>
<evidence type="ECO:0000313" key="2">
    <source>
        <dbReference type="Proteomes" id="UP000688137"/>
    </source>
</evidence>
<dbReference type="OMA" id="CFNNDLR"/>
<dbReference type="Proteomes" id="UP000688137">
    <property type="component" value="Unassembled WGS sequence"/>
</dbReference>
<evidence type="ECO:0000313" key="1">
    <source>
        <dbReference type="EMBL" id="CAD8064299.1"/>
    </source>
</evidence>
<keyword evidence="2" id="KW-1185">Reference proteome</keyword>
<accession>A0A8S1LB66</accession>
<reference evidence="1" key="1">
    <citation type="submission" date="2021-01" db="EMBL/GenBank/DDBJ databases">
        <authorList>
            <consortium name="Genoscope - CEA"/>
            <person name="William W."/>
        </authorList>
    </citation>
    <scope>NUCLEOTIDE SEQUENCE</scope>
</reference>
<gene>
    <name evidence="1" type="ORF">PPRIM_AZ9-3.1.T0360056</name>
</gene>
<dbReference type="AlphaFoldDB" id="A0A8S1LB66"/>
<proteinExistence type="predicted"/>